<evidence type="ECO:0000256" key="1">
    <source>
        <dbReference type="ARBA" id="ARBA00005384"/>
    </source>
</evidence>
<dbReference type="EMBL" id="DOEK01000004">
    <property type="protein sequence ID" value="HBP28095.1"/>
    <property type="molecule type" value="Genomic_DNA"/>
</dbReference>
<dbReference type="SUPFAM" id="SSF53383">
    <property type="entry name" value="PLP-dependent transferases"/>
    <property type="match status" value="1"/>
</dbReference>
<dbReference type="CDD" id="cd00609">
    <property type="entry name" value="AAT_like"/>
    <property type="match status" value="1"/>
</dbReference>
<dbReference type="InterPro" id="IPR015424">
    <property type="entry name" value="PyrdxlP-dep_Trfase"/>
</dbReference>
<dbReference type="InterPro" id="IPR015421">
    <property type="entry name" value="PyrdxlP-dep_Trfase_major"/>
</dbReference>
<name>A0A356LC45_9BURK</name>
<comment type="similarity">
    <text evidence="1">In the C-terminal section; belongs to the class-I pyridoxal-phosphate-dependent aminotransferase family.</text>
</comment>
<dbReference type="Proteomes" id="UP000264036">
    <property type="component" value="Unassembled WGS sequence"/>
</dbReference>
<comment type="caution">
    <text evidence="7">The sequence shown here is derived from an EMBL/GenBank/DDBJ whole genome shotgun (WGS) entry which is preliminary data.</text>
</comment>
<dbReference type="InterPro" id="IPR051446">
    <property type="entry name" value="HTH_trans_reg/aminotransferase"/>
</dbReference>
<dbReference type="PANTHER" id="PTHR46577:SF1">
    <property type="entry name" value="HTH-TYPE TRANSCRIPTIONAL REGULATORY PROTEIN GABR"/>
    <property type="match status" value="1"/>
</dbReference>
<keyword evidence="3" id="KW-0805">Transcription regulation</keyword>
<evidence type="ECO:0000259" key="6">
    <source>
        <dbReference type="PROSITE" id="PS50949"/>
    </source>
</evidence>
<dbReference type="InterPro" id="IPR036388">
    <property type="entry name" value="WH-like_DNA-bd_sf"/>
</dbReference>
<accession>A0A356LC45</accession>
<dbReference type="CDD" id="cd07377">
    <property type="entry name" value="WHTH_GntR"/>
    <property type="match status" value="1"/>
</dbReference>
<reference evidence="7 8" key="1">
    <citation type="journal article" date="2018" name="Nat. Biotechnol.">
        <title>A standardized bacterial taxonomy based on genome phylogeny substantially revises the tree of life.</title>
        <authorList>
            <person name="Parks D.H."/>
            <person name="Chuvochina M."/>
            <person name="Waite D.W."/>
            <person name="Rinke C."/>
            <person name="Skarshewski A."/>
            <person name="Chaumeil P.A."/>
            <person name="Hugenholtz P."/>
        </authorList>
    </citation>
    <scope>NUCLEOTIDE SEQUENCE [LARGE SCALE GENOMIC DNA]</scope>
    <source>
        <strain evidence="7">UBA10707</strain>
    </source>
</reference>
<dbReference type="SMART" id="SM00345">
    <property type="entry name" value="HTH_GNTR"/>
    <property type="match status" value="1"/>
</dbReference>
<keyword evidence="5" id="KW-0804">Transcription</keyword>
<evidence type="ECO:0000256" key="3">
    <source>
        <dbReference type="ARBA" id="ARBA00023015"/>
    </source>
</evidence>
<dbReference type="AlphaFoldDB" id="A0A356LC45"/>
<feature type="domain" description="HTH gntR-type" evidence="6">
    <location>
        <begin position="16"/>
        <end position="84"/>
    </location>
</feature>
<dbReference type="PROSITE" id="PS50949">
    <property type="entry name" value="HTH_GNTR"/>
    <property type="match status" value="1"/>
</dbReference>
<protein>
    <recommendedName>
        <fullName evidence="6">HTH gntR-type domain-containing protein</fullName>
    </recommendedName>
</protein>
<evidence type="ECO:0000256" key="4">
    <source>
        <dbReference type="ARBA" id="ARBA00023125"/>
    </source>
</evidence>
<dbReference type="Gene3D" id="3.40.640.10">
    <property type="entry name" value="Type I PLP-dependent aspartate aminotransferase-like (Major domain)"/>
    <property type="match status" value="1"/>
</dbReference>
<proteinExistence type="inferred from homology"/>
<keyword evidence="2" id="KW-0663">Pyridoxal phosphate</keyword>
<dbReference type="GO" id="GO:0003677">
    <property type="term" value="F:DNA binding"/>
    <property type="evidence" value="ECO:0007669"/>
    <property type="project" value="UniProtKB-KW"/>
</dbReference>
<dbReference type="Gene3D" id="1.10.10.10">
    <property type="entry name" value="Winged helix-like DNA-binding domain superfamily/Winged helix DNA-binding domain"/>
    <property type="match status" value="1"/>
</dbReference>
<dbReference type="PANTHER" id="PTHR46577">
    <property type="entry name" value="HTH-TYPE TRANSCRIPTIONAL REGULATORY PROTEIN GABR"/>
    <property type="match status" value="1"/>
</dbReference>
<dbReference type="InterPro" id="IPR000524">
    <property type="entry name" value="Tscrpt_reg_HTH_GntR"/>
</dbReference>
<dbReference type="InterPro" id="IPR004839">
    <property type="entry name" value="Aminotransferase_I/II_large"/>
</dbReference>
<dbReference type="SUPFAM" id="SSF46785">
    <property type="entry name" value="Winged helix' DNA-binding domain"/>
    <property type="match status" value="1"/>
</dbReference>
<organism evidence="7 8">
    <name type="scientific">Advenella kashmirensis</name>
    <dbReference type="NCBI Taxonomy" id="310575"/>
    <lineage>
        <taxon>Bacteria</taxon>
        <taxon>Pseudomonadati</taxon>
        <taxon>Pseudomonadota</taxon>
        <taxon>Betaproteobacteria</taxon>
        <taxon>Burkholderiales</taxon>
        <taxon>Alcaligenaceae</taxon>
    </lineage>
</organism>
<dbReference type="InterPro" id="IPR036390">
    <property type="entry name" value="WH_DNA-bd_sf"/>
</dbReference>
<evidence type="ECO:0000256" key="5">
    <source>
        <dbReference type="ARBA" id="ARBA00023163"/>
    </source>
</evidence>
<dbReference type="Pfam" id="PF00392">
    <property type="entry name" value="GntR"/>
    <property type="match status" value="1"/>
</dbReference>
<keyword evidence="4" id="KW-0238">DNA-binding</keyword>
<evidence type="ECO:0000256" key="2">
    <source>
        <dbReference type="ARBA" id="ARBA00022898"/>
    </source>
</evidence>
<sequence>MQSSNDWAPDLSATSGPMYKRIAQALIQDIRSGKLKPGDQLPPNRQLSSQLGVTVGTVSRAFGEVVRAKLLETGARRGTRVKDPATADVVEAAAGATTARNRMADLRGHQAALKSWGNDIGQALSVLHQSPTFGELLRYDDPAGRATHRQAGAQWLSRNADTPVDPARVVVTDGAQHALLCGLLACSKAGDSIATEQLTYTGLRTLAPRLGLNLVPIDIDEHGLVPDSLREAIATHPIKGLVCVPNIHNPTTATIPADRRMEIADIAKRAGIFLLEDDVYGCLAQTSLPTLASLAPELTIRITSFSKSLGPGLRVGYMETPRQLTAAAIEAVRATTWMASPISAEVAAQLVTSGSAERVLQENRLELGERNKALAQALAGFDLQTSAFSSHAWLRLPDPWTASQFCRRVETMGYRVAHSEAFATSLPAVDNAVRISVSAAQDRAELRNFGLLIADMLNEEPHPPFIGIFP</sequence>
<dbReference type="GO" id="GO:0030170">
    <property type="term" value="F:pyridoxal phosphate binding"/>
    <property type="evidence" value="ECO:0007669"/>
    <property type="project" value="InterPro"/>
</dbReference>
<dbReference type="Pfam" id="PF00155">
    <property type="entry name" value="Aminotran_1_2"/>
    <property type="match status" value="1"/>
</dbReference>
<evidence type="ECO:0000313" key="7">
    <source>
        <dbReference type="EMBL" id="HBP28095.1"/>
    </source>
</evidence>
<evidence type="ECO:0000313" key="8">
    <source>
        <dbReference type="Proteomes" id="UP000264036"/>
    </source>
</evidence>
<dbReference type="GO" id="GO:0003700">
    <property type="term" value="F:DNA-binding transcription factor activity"/>
    <property type="evidence" value="ECO:0007669"/>
    <property type="project" value="InterPro"/>
</dbReference>
<gene>
    <name evidence="7" type="ORF">DD666_01600</name>
</gene>